<evidence type="ECO:0000256" key="4">
    <source>
        <dbReference type="ARBA" id="ARBA00022679"/>
    </source>
</evidence>
<evidence type="ECO:0000256" key="8">
    <source>
        <dbReference type="ARBA" id="ARBA00023264"/>
    </source>
</evidence>
<dbReference type="EMBL" id="BDRX01000020">
    <property type="protein sequence ID" value="GBF90857.1"/>
    <property type="molecule type" value="Genomic_DNA"/>
</dbReference>
<protein>
    <recommendedName>
        <fullName evidence="10">ethanolamine-phosphate cytidylyltransferase</fullName>
        <ecNumber evidence="10">2.7.7.14</ecNumber>
    </recommendedName>
    <alternativeName>
        <fullName evidence="11">CTP:phosphoethanolamine cytidylyltransferase</fullName>
    </alternativeName>
</protein>
<keyword evidence="16" id="KW-1185">Reference proteome</keyword>
<comment type="caution">
    <text evidence="15">The sequence shown here is derived from an EMBL/GenBank/DDBJ whole genome shotgun (WGS) entry which is preliminary data.</text>
</comment>
<evidence type="ECO:0000256" key="5">
    <source>
        <dbReference type="ARBA" id="ARBA00022695"/>
    </source>
</evidence>
<evidence type="ECO:0000256" key="6">
    <source>
        <dbReference type="ARBA" id="ARBA00023098"/>
    </source>
</evidence>
<keyword evidence="4 15" id="KW-0808">Transferase</keyword>
<evidence type="ECO:0000256" key="7">
    <source>
        <dbReference type="ARBA" id="ARBA00023209"/>
    </source>
</evidence>
<proteinExistence type="inferred from homology"/>
<dbReference type="CDD" id="cd02173">
    <property type="entry name" value="ECT"/>
    <property type="match status" value="1"/>
</dbReference>
<organism evidence="15 16">
    <name type="scientific">Raphidocelis subcapitata</name>
    <dbReference type="NCBI Taxonomy" id="307507"/>
    <lineage>
        <taxon>Eukaryota</taxon>
        <taxon>Viridiplantae</taxon>
        <taxon>Chlorophyta</taxon>
        <taxon>core chlorophytes</taxon>
        <taxon>Chlorophyceae</taxon>
        <taxon>CS clade</taxon>
        <taxon>Sphaeropleales</taxon>
        <taxon>Selenastraceae</taxon>
        <taxon>Raphidocelis</taxon>
    </lineage>
</organism>
<keyword evidence="7" id="KW-0594">Phospholipid biosynthesis</keyword>
<evidence type="ECO:0000259" key="14">
    <source>
        <dbReference type="Pfam" id="PF01467"/>
    </source>
</evidence>
<dbReference type="STRING" id="307507.A0A2V0P0Y5"/>
<comment type="pathway">
    <text evidence="1">Lipid metabolism.</text>
</comment>
<evidence type="ECO:0000256" key="2">
    <source>
        <dbReference type="ARBA" id="ARBA00010101"/>
    </source>
</evidence>
<dbReference type="Pfam" id="PF01467">
    <property type="entry name" value="CTP_transf_like"/>
    <property type="match status" value="2"/>
</dbReference>
<evidence type="ECO:0000256" key="1">
    <source>
        <dbReference type="ARBA" id="ARBA00005189"/>
    </source>
</evidence>
<evidence type="ECO:0000256" key="13">
    <source>
        <dbReference type="SAM" id="Phobius"/>
    </source>
</evidence>
<feature type="compositionally biased region" description="Low complexity" evidence="12">
    <location>
        <begin position="218"/>
        <end position="252"/>
    </location>
</feature>
<evidence type="ECO:0000313" key="16">
    <source>
        <dbReference type="Proteomes" id="UP000247498"/>
    </source>
</evidence>
<dbReference type="AlphaFoldDB" id="A0A2V0P0Y5"/>
<evidence type="ECO:0000256" key="11">
    <source>
        <dbReference type="ARBA" id="ARBA00031473"/>
    </source>
</evidence>
<dbReference type="OrthoDB" id="40021at2759"/>
<dbReference type="EC" id="2.7.7.14" evidence="10"/>
<dbReference type="PANTHER" id="PTHR45780">
    <property type="entry name" value="ETHANOLAMINE-PHOSPHATE CYTIDYLYLTRANSFERASE"/>
    <property type="match status" value="1"/>
</dbReference>
<evidence type="ECO:0000256" key="10">
    <source>
        <dbReference type="ARBA" id="ARBA00024221"/>
    </source>
</evidence>
<evidence type="ECO:0000313" key="15">
    <source>
        <dbReference type="EMBL" id="GBF90857.1"/>
    </source>
</evidence>
<keyword evidence="3" id="KW-0444">Lipid biosynthesis</keyword>
<feature type="domain" description="Cytidyltransferase-like" evidence="14">
    <location>
        <begin position="310"/>
        <end position="401"/>
    </location>
</feature>
<dbReference type="InterPro" id="IPR044608">
    <property type="entry name" value="Ect1/PCYT2"/>
</dbReference>
<reference evidence="15 16" key="1">
    <citation type="journal article" date="2018" name="Sci. Rep.">
        <title>Raphidocelis subcapitata (=Pseudokirchneriella subcapitata) provides an insight into genome evolution and environmental adaptations in the Sphaeropleales.</title>
        <authorList>
            <person name="Suzuki S."/>
            <person name="Yamaguchi H."/>
            <person name="Nakajima N."/>
            <person name="Kawachi M."/>
        </authorList>
    </citation>
    <scope>NUCLEOTIDE SEQUENCE [LARGE SCALE GENOMIC DNA]</scope>
    <source>
        <strain evidence="15 16">NIES-35</strain>
    </source>
</reference>
<feature type="transmembrane region" description="Helical" evidence="13">
    <location>
        <begin position="20"/>
        <end position="39"/>
    </location>
</feature>
<dbReference type="PANTHER" id="PTHR45780:SF2">
    <property type="entry name" value="ETHANOLAMINE-PHOSPHATE CYTIDYLYLTRANSFERASE"/>
    <property type="match status" value="1"/>
</dbReference>
<feature type="region of interest" description="Disordered" evidence="12">
    <location>
        <begin position="203"/>
        <end position="286"/>
    </location>
</feature>
<feature type="compositionally biased region" description="Gly residues" evidence="12">
    <location>
        <begin position="475"/>
        <end position="503"/>
    </location>
</feature>
<keyword evidence="13" id="KW-0812">Transmembrane</keyword>
<comment type="similarity">
    <text evidence="2">Belongs to the cytidylyltransferase family.</text>
</comment>
<dbReference type="NCBIfam" id="TIGR00125">
    <property type="entry name" value="cyt_tran_rel"/>
    <property type="match status" value="2"/>
</dbReference>
<evidence type="ECO:0000256" key="12">
    <source>
        <dbReference type="SAM" id="MobiDB-lite"/>
    </source>
</evidence>
<dbReference type="FunCoup" id="A0A2V0P0Y5">
    <property type="interactions" value="1860"/>
</dbReference>
<dbReference type="InterPro" id="IPR014729">
    <property type="entry name" value="Rossmann-like_a/b/a_fold"/>
</dbReference>
<dbReference type="Proteomes" id="UP000247498">
    <property type="component" value="Unassembled WGS sequence"/>
</dbReference>
<dbReference type="GO" id="GO:0006646">
    <property type="term" value="P:phosphatidylethanolamine biosynthetic process"/>
    <property type="evidence" value="ECO:0007669"/>
    <property type="project" value="UniProtKB-UniPathway"/>
</dbReference>
<keyword evidence="8" id="KW-1208">Phospholipid metabolism</keyword>
<evidence type="ECO:0000256" key="9">
    <source>
        <dbReference type="ARBA" id="ARBA00024191"/>
    </source>
</evidence>
<feature type="domain" description="Cytidyltransferase-like" evidence="14">
    <location>
        <begin position="82"/>
        <end position="177"/>
    </location>
</feature>
<dbReference type="Gene3D" id="3.40.50.620">
    <property type="entry name" value="HUPs"/>
    <property type="match status" value="2"/>
</dbReference>
<sequence length="503" mass="54633">MQTPPDARGDDRDRGNDRLVLACVAAGSLVAGAGLFWATKQVLDYYIPYQYHYRPGTLSGWLADALNMYSKRRRRARPVRVYMDGCFDMMHYGHANALRQAKTLGDVLVVGLIPDAEILKVKGPPVQNDSERYTMVEQVKWVDEIITGVPYDLSPEFMNELFTKHRIDYVIHGDDPCLLPDGTDAYAHAKKLGRFKLGHPLTNAFAETHDGPDDSEAEQGQGQQQQGQQQDGPEAEQQQAAAAAAAAAVAAAEEAERGRSPAPAPGKEHRMLQRSASKGHTRVSRFMPTSRRLVQFSEGKPAPDGGRTVYIDGAFDMFHPGHVEVLKLAKAQGDFLLVGLHSDEDVANRRGPHMPIMNVHERALSVLACRYVDEVVIGAPEQVDANLLSTFNIGLVVRGSLSETSHQGPVEPYRYSLAKERAMFRELPSPCTTTTRNIIERIVANRAAFEARNAKKAATEERYYASKDEAVRAKGGSGGGRGGGGGKGGKGGGGGGGGFVKEV</sequence>
<comment type="pathway">
    <text evidence="9">Phospholipid metabolism; phosphatidylethanolamine biosynthesis; phosphatidylethanolamine from ethanolamine: step 2/3.</text>
</comment>
<dbReference type="InterPro" id="IPR004821">
    <property type="entry name" value="Cyt_trans-like"/>
</dbReference>
<name>A0A2V0P0Y5_9CHLO</name>
<dbReference type="InParanoid" id="A0A2V0P0Y5"/>
<keyword evidence="13" id="KW-0472">Membrane</keyword>
<keyword evidence="6" id="KW-0443">Lipid metabolism</keyword>
<accession>A0A2V0P0Y5</accession>
<dbReference type="UniPathway" id="UPA00558">
    <property type="reaction ID" value="UER00742"/>
</dbReference>
<feature type="region of interest" description="Disordered" evidence="12">
    <location>
        <begin position="472"/>
        <end position="503"/>
    </location>
</feature>
<dbReference type="GO" id="GO:0004306">
    <property type="term" value="F:ethanolamine-phosphate cytidylyltransferase activity"/>
    <property type="evidence" value="ECO:0007669"/>
    <property type="project" value="UniProtKB-EC"/>
</dbReference>
<keyword evidence="5 15" id="KW-0548">Nucleotidyltransferase</keyword>
<dbReference type="GO" id="GO:0005737">
    <property type="term" value="C:cytoplasm"/>
    <property type="evidence" value="ECO:0007669"/>
    <property type="project" value="TreeGrafter"/>
</dbReference>
<evidence type="ECO:0000256" key="3">
    <source>
        <dbReference type="ARBA" id="ARBA00022516"/>
    </source>
</evidence>
<dbReference type="SUPFAM" id="SSF52374">
    <property type="entry name" value="Nucleotidylyl transferase"/>
    <property type="match status" value="2"/>
</dbReference>
<gene>
    <name evidence="15" type="ORF">Rsub_03711</name>
</gene>
<keyword evidence="13" id="KW-1133">Transmembrane helix</keyword>